<organism evidence="1 2">
    <name type="scientific">Dentiscutata erythropus</name>
    <dbReference type="NCBI Taxonomy" id="1348616"/>
    <lineage>
        <taxon>Eukaryota</taxon>
        <taxon>Fungi</taxon>
        <taxon>Fungi incertae sedis</taxon>
        <taxon>Mucoromycota</taxon>
        <taxon>Glomeromycotina</taxon>
        <taxon>Glomeromycetes</taxon>
        <taxon>Diversisporales</taxon>
        <taxon>Gigasporaceae</taxon>
        <taxon>Dentiscutata</taxon>
    </lineage>
</organism>
<keyword evidence="2" id="KW-1185">Reference proteome</keyword>
<name>A0A9N8ZF02_9GLOM</name>
<protein>
    <submittedName>
        <fullName evidence="1">28916_t:CDS:1</fullName>
    </submittedName>
</protein>
<evidence type="ECO:0000313" key="2">
    <source>
        <dbReference type="Proteomes" id="UP000789405"/>
    </source>
</evidence>
<dbReference type="EMBL" id="CAJVPY010000640">
    <property type="protein sequence ID" value="CAG8484852.1"/>
    <property type="molecule type" value="Genomic_DNA"/>
</dbReference>
<evidence type="ECO:0000313" key="1">
    <source>
        <dbReference type="EMBL" id="CAG8484852.1"/>
    </source>
</evidence>
<sequence length="44" mass="4870">MFPAGRHCCDPEVVRLLAVCRGIFVQPESAHSLAICRRVLLTTC</sequence>
<reference evidence="1" key="1">
    <citation type="submission" date="2021-06" db="EMBL/GenBank/DDBJ databases">
        <authorList>
            <person name="Kallberg Y."/>
            <person name="Tangrot J."/>
            <person name="Rosling A."/>
        </authorList>
    </citation>
    <scope>NUCLEOTIDE SEQUENCE</scope>
    <source>
        <strain evidence="1">MA453B</strain>
    </source>
</reference>
<gene>
    <name evidence="1" type="ORF">DERYTH_LOCUS2113</name>
</gene>
<comment type="caution">
    <text evidence="1">The sequence shown here is derived from an EMBL/GenBank/DDBJ whole genome shotgun (WGS) entry which is preliminary data.</text>
</comment>
<accession>A0A9N8ZF02</accession>
<dbReference type="AlphaFoldDB" id="A0A9N8ZF02"/>
<dbReference type="Proteomes" id="UP000789405">
    <property type="component" value="Unassembled WGS sequence"/>
</dbReference>
<proteinExistence type="predicted"/>